<protein>
    <submittedName>
        <fullName evidence="1">Uncharacterized protein</fullName>
    </submittedName>
</protein>
<dbReference type="AlphaFoldDB" id="A0A2Z5JFH6"/>
<proteinExistence type="predicted"/>
<gene>
    <name evidence="1" type="ORF">C5746_21680</name>
</gene>
<dbReference type="EMBL" id="CP027306">
    <property type="protein sequence ID" value="AXE79107.1"/>
    <property type="molecule type" value="Genomic_DNA"/>
</dbReference>
<accession>A0A2Z5JFH6</accession>
<sequence length="62" mass="6702">MPAQRSRRVTWITAVERAAAALGCSPWKVGPCIRYSQPTRRYGHDAAVSCGSCRSEAGPRPA</sequence>
<evidence type="ECO:0000313" key="2">
    <source>
        <dbReference type="Proteomes" id="UP000252698"/>
    </source>
</evidence>
<dbReference type="Proteomes" id="UP000252698">
    <property type="component" value="Chromosome"/>
</dbReference>
<reference evidence="1 2" key="1">
    <citation type="journal article" date="2018" name="Front. Microbiol.">
        <title>Genome Sequencing of Streptomyces atratus SCSIOZH16 and Activation Production of Nocardamine via Metabolic Engineering.</title>
        <authorList>
            <person name="Li Y."/>
            <person name="Zhang C."/>
            <person name="Liu C."/>
            <person name="Ju J."/>
            <person name="Ma J."/>
        </authorList>
    </citation>
    <scope>NUCLEOTIDE SEQUENCE [LARGE SCALE GENOMIC DNA]</scope>
    <source>
        <strain evidence="1 2">SCSIO_ZH16</strain>
    </source>
</reference>
<evidence type="ECO:0000313" key="1">
    <source>
        <dbReference type="EMBL" id="AXE79107.1"/>
    </source>
</evidence>
<name>A0A2Z5JFH6_STRAR</name>
<organism evidence="1 2">
    <name type="scientific">Streptomyces atratus</name>
    <dbReference type="NCBI Taxonomy" id="1893"/>
    <lineage>
        <taxon>Bacteria</taxon>
        <taxon>Bacillati</taxon>
        <taxon>Actinomycetota</taxon>
        <taxon>Actinomycetes</taxon>
        <taxon>Kitasatosporales</taxon>
        <taxon>Streptomycetaceae</taxon>
        <taxon>Streptomyces</taxon>
    </lineage>
</organism>
<dbReference type="KEGG" id="sata:C5746_21680"/>